<feature type="domain" description="Enoyl reductase (ER)" evidence="3">
    <location>
        <begin position="10"/>
        <end position="341"/>
    </location>
</feature>
<evidence type="ECO:0000313" key="4">
    <source>
        <dbReference type="EMBL" id="EXJ80179.1"/>
    </source>
</evidence>
<dbReference type="GO" id="GO:0016651">
    <property type="term" value="F:oxidoreductase activity, acting on NAD(P)H"/>
    <property type="evidence" value="ECO:0007669"/>
    <property type="project" value="InterPro"/>
</dbReference>
<dbReference type="EMBL" id="AMWN01000008">
    <property type="protein sequence ID" value="EXJ80179.1"/>
    <property type="molecule type" value="Genomic_DNA"/>
</dbReference>
<keyword evidence="5" id="KW-1185">Reference proteome</keyword>
<accession>W9YCW6</accession>
<sequence>MKGVVFPAVGAEPRVVDDLEKPTPDADQVLVKSVWTAINPVDTFMSAYGTLVVAWPLGLGVDAGGVVVEVGSEARAKHGLRPGDEVFGCTRLGSPGYSTCQEFFLMDARVTIAKPKNISLVEAATLGVASETACLGLFDGLNIPLPDPKNLPAVQHDWIVVLGGASSVGRCAIQLAKICGYRVIASCSTNSAGVVSGLGAVPFNYKTSLDEQVSHVMQATSGNFSRIFDAVAADDPVLAKALFRENKSPEKFFATTNDWSGIGDFEGGNTHLVQLGDVGRPEAKDLNAKLEQYVPVIIGLLEEGKLRPGDYEVVGNGGFEDAIKAYSHQRSGAGGSRKVVVRVQDP</sequence>
<dbReference type="RefSeq" id="XP_007727373.1">
    <property type="nucleotide sequence ID" value="XM_007729183.1"/>
</dbReference>
<evidence type="ECO:0000313" key="5">
    <source>
        <dbReference type="Proteomes" id="UP000019484"/>
    </source>
</evidence>
<dbReference type="PANTHER" id="PTHR45348">
    <property type="entry name" value="HYPOTHETICAL OXIDOREDUCTASE (EUROFUNG)"/>
    <property type="match status" value="1"/>
</dbReference>
<dbReference type="SUPFAM" id="SSF51735">
    <property type="entry name" value="NAD(P)-binding Rossmann-fold domains"/>
    <property type="match status" value="1"/>
</dbReference>
<dbReference type="InterPro" id="IPR011032">
    <property type="entry name" value="GroES-like_sf"/>
</dbReference>
<proteinExistence type="inferred from homology"/>
<dbReference type="SUPFAM" id="SSF50129">
    <property type="entry name" value="GroES-like"/>
    <property type="match status" value="1"/>
</dbReference>
<dbReference type="InterPro" id="IPR036291">
    <property type="entry name" value="NAD(P)-bd_dom_sf"/>
</dbReference>
<dbReference type="Proteomes" id="UP000019484">
    <property type="component" value="Unassembled WGS sequence"/>
</dbReference>
<evidence type="ECO:0000256" key="2">
    <source>
        <dbReference type="ARBA" id="ARBA00023002"/>
    </source>
</evidence>
<protein>
    <recommendedName>
        <fullName evidence="3">Enoyl reductase (ER) domain-containing protein</fullName>
    </recommendedName>
</protein>
<dbReference type="eggNOG" id="KOG1198">
    <property type="taxonomic scope" value="Eukaryota"/>
</dbReference>
<dbReference type="InterPro" id="IPR047122">
    <property type="entry name" value="Trans-enoyl_RdTase-like"/>
</dbReference>
<dbReference type="PANTHER" id="PTHR45348:SF2">
    <property type="entry name" value="ZINC-TYPE ALCOHOL DEHYDROGENASE-LIKE PROTEIN C2E1P3.01"/>
    <property type="match status" value="1"/>
</dbReference>
<evidence type="ECO:0000256" key="1">
    <source>
        <dbReference type="ARBA" id="ARBA00008072"/>
    </source>
</evidence>
<keyword evidence="2" id="KW-0560">Oxidoreductase</keyword>
<dbReference type="CDD" id="cd08249">
    <property type="entry name" value="enoyl_reductase_like"/>
    <property type="match status" value="1"/>
</dbReference>
<comment type="caution">
    <text evidence="4">The sequence shown here is derived from an EMBL/GenBank/DDBJ whole genome shotgun (WGS) entry which is preliminary data.</text>
</comment>
<dbReference type="Gene3D" id="3.90.180.10">
    <property type="entry name" value="Medium-chain alcohol dehydrogenases, catalytic domain"/>
    <property type="match status" value="1"/>
</dbReference>
<evidence type="ECO:0000259" key="3">
    <source>
        <dbReference type="SMART" id="SM00829"/>
    </source>
</evidence>
<reference evidence="4 5" key="1">
    <citation type="submission" date="2013-03" db="EMBL/GenBank/DDBJ databases">
        <title>The Genome Sequence of Capronia coronata CBS 617.96.</title>
        <authorList>
            <consortium name="The Broad Institute Genomics Platform"/>
            <person name="Cuomo C."/>
            <person name="de Hoog S."/>
            <person name="Gorbushina A."/>
            <person name="Walker B."/>
            <person name="Young S.K."/>
            <person name="Zeng Q."/>
            <person name="Gargeya S."/>
            <person name="Fitzgerald M."/>
            <person name="Haas B."/>
            <person name="Abouelleil A."/>
            <person name="Allen A.W."/>
            <person name="Alvarado L."/>
            <person name="Arachchi H.M."/>
            <person name="Berlin A.M."/>
            <person name="Chapman S.B."/>
            <person name="Gainer-Dewar J."/>
            <person name="Goldberg J."/>
            <person name="Griggs A."/>
            <person name="Gujja S."/>
            <person name="Hansen M."/>
            <person name="Howarth C."/>
            <person name="Imamovic A."/>
            <person name="Ireland A."/>
            <person name="Larimer J."/>
            <person name="McCowan C."/>
            <person name="Murphy C."/>
            <person name="Pearson M."/>
            <person name="Poon T.W."/>
            <person name="Priest M."/>
            <person name="Roberts A."/>
            <person name="Saif S."/>
            <person name="Shea T."/>
            <person name="Sisk P."/>
            <person name="Sykes S."/>
            <person name="Wortman J."/>
            <person name="Nusbaum C."/>
            <person name="Birren B."/>
        </authorList>
    </citation>
    <scope>NUCLEOTIDE SEQUENCE [LARGE SCALE GENOMIC DNA]</scope>
    <source>
        <strain evidence="4 5">CBS 617.96</strain>
    </source>
</reference>
<dbReference type="STRING" id="1182541.W9YCW6"/>
<dbReference type="HOGENOM" id="CLU_026673_16_5_1"/>
<dbReference type="InterPro" id="IPR013154">
    <property type="entry name" value="ADH-like_N"/>
</dbReference>
<dbReference type="InterPro" id="IPR020843">
    <property type="entry name" value="ER"/>
</dbReference>
<dbReference type="Gene3D" id="3.40.50.720">
    <property type="entry name" value="NAD(P)-binding Rossmann-like Domain"/>
    <property type="match status" value="1"/>
</dbReference>
<name>W9YCW6_9EURO</name>
<comment type="similarity">
    <text evidence="1">Belongs to the zinc-containing alcohol dehydrogenase family.</text>
</comment>
<gene>
    <name evidence="4" type="ORF">A1O1_08321</name>
</gene>
<organism evidence="4 5">
    <name type="scientific">Capronia coronata CBS 617.96</name>
    <dbReference type="NCBI Taxonomy" id="1182541"/>
    <lineage>
        <taxon>Eukaryota</taxon>
        <taxon>Fungi</taxon>
        <taxon>Dikarya</taxon>
        <taxon>Ascomycota</taxon>
        <taxon>Pezizomycotina</taxon>
        <taxon>Eurotiomycetes</taxon>
        <taxon>Chaetothyriomycetidae</taxon>
        <taxon>Chaetothyriales</taxon>
        <taxon>Herpotrichiellaceae</taxon>
        <taxon>Capronia</taxon>
    </lineage>
</organism>
<dbReference type="Pfam" id="PF08240">
    <property type="entry name" value="ADH_N"/>
    <property type="match status" value="1"/>
</dbReference>
<dbReference type="OrthoDB" id="9992527at2759"/>
<dbReference type="SMART" id="SM00829">
    <property type="entry name" value="PKS_ER"/>
    <property type="match status" value="1"/>
</dbReference>
<dbReference type="AlphaFoldDB" id="W9YCW6"/>
<dbReference type="GeneID" id="19163172"/>